<gene>
    <name evidence="2" type="ORF">CROQUDRAFT_93704</name>
</gene>
<evidence type="ECO:0000256" key="1">
    <source>
        <dbReference type="SAM" id="Phobius"/>
    </source>
</evidence>
<dbReference type="Proteomes" id="UP000886653">
    <property type="component" value="Unassembled WGS sequence"/>
</dbReference>
<dbReference type="EMBL" id="MU167274">
    <property type="protein sequence ID" value="KAG0145585.1"/>
    <property type="molecule type" value="Genomic_DNA"/>
</dbReference>
<feature type="transmembrane region" description="Helical" evidence="1">
    <location>
        <begin position="25"/>
        <end position="52"/>
    </location>
</feature>
<keyword evidence="1" id="KW-0812">Transmembrane</keyword>
<keyword evidence="3" id="KW-1185">Reference proteome</keyword>
<dbReference type="AlphaFoldDB" id="A0A9P6TBF0"/>
<proteinExistence type="predicted"/>
<organism evidence="2 3">
    <name type="scientific">Cronartium quercuum f. sp. fusiforme G11</name>
    <dbReference type="NCBI Taxonomy" id="708437"/>
    <lineage>
        <taxon>Eukaryota</taxon>
        <taxon>Fungi</taxon>
        <taxon>Dikarya</taxon>
        <taxon>Basidiomycota</taxon>
        <taxon>Pucciniomycotina</taxon>
        <taxon>Pucciniomycetes</taxon>
        <taxon>Pucciniales</taxon>
        <taxon>Coleosporiaceae</taxon>
        <taxon>Cronartium</taxon>
    </lineage>
</organism>
<comment type="caution">
    <text evidence="2">The sequence shown here is derived from an EMBL/GenBank/DDBJ whole genome shotgun (WGS) entry which is preliminary data.</text>
</comment>
<evidence type="ECO:0000313" key="3">
    <source>
        <dbReference type="Proteomes" id="UP000886653"/>
    </source>
</evidence>
<keyword evidence="1" id="KW-1133">Transmembrane helix</keyword>
<name>A0A9P6TBF0_9BASI</name>
<protein>
    <submittedName>
        <fullName evidence="2">Uncharacterized protein</fullName>
    </submittedName>
</protein>
<reference evidence="2" key="1">
    <citation type="submission" date="2013-11" db="EMBL/GenBank/DDBJ databases">
        <title>Genome sequence of the fusiform rust pathogen reveals effectors for host alternation and coevolution with pine.</title>
        <authorList>
            <consortium name="DOE Joint Genome Institute"/>
            <person name="Smith K."/>
            <person name="Pendleton A."/>
            <person name="Kubisiak T."/>
            <person name="Anderson C."/>
            <person name="Salamov A."/>
            <person name="Aerts A."/>
            <person name="Riley R."/>
            <person name="Clum A."/>
            <person name="Lindquist E."/>
            <person name="Ence D."/>
            <person name="Campbell M."/>
            <person name="Kronenberg Z."/>
            <person name="Feau N."/>
            <person name="Dhillon B."/>
            <person name="Hamelin R."/>
            <person name="Burleigh J."/>
            <person name="Smith J."/>
            <person name="Yandell M."/>
            <person name="Nelson C."/>
            <person name="Grigoriev I."/>
            <person name="Davis J."/>
        </authorList>
    </citation>
    <scope>NUCLEOTIDE SEQUENCE</scope>
    <source>
        <strain evidence="2">G11</strain>
    </source>
</reference>
<evidence type="ECO:0000313" key="2">
    <source>
        <dbReference type="EMBL" id="KAG0145585.1"/>
    </source>
</evidence>
<sequence length="224" mass="24618">MSDEETRSNFDVACKRLARLVGKGVLLPSALAASLAALSAASFGGMPSFILFNLQVSASQEEELLNALRPKDLVSVKEATCKPTNWSNFGVLLYNFRQPCGGRRSVEDGQVHWYWSFAMLLASDRSSGVHQGNTIGKSLEARSKTKIKLKSRSNPAQEQSRPMEHFSSEFIGPLPKASGYDMILSITYWLSSSVRVILVFQSDSAPPVCILALNFGGTSFYDRR</sequence>
<keyword evidence="1" id="KW-0472">Membrane</keyword>
<accession>A0A9P6TBF0</accession>